<feature type="domain" description="C2H2-type" evidence="10">
    <location>
        <begin position="1326"/>
        <end position="1353"/>
    </location>
</feature>
<keyword evidence="4 7" id="KW-0863">Zinc-finger</keyword>
<dbReference type="SUPFAM" id="SSF57667">
    <property type="entry name" value="beta-beta-alpha zinc fingers"/>
    <property type="match status" value="8"/>
</dbReference>
<feature type="domain" description="C2H2-type" evidence="10">
    <location>
        <begin position="1022"/>
        <end position="1050"/>
    </location>
</feature>
<dbReference type="Pfam" id="PF00096">
    <property type="entry name" value="zf-C2H2"/>
    <property type="match status" value="4"/>
</dbReference>
<feature type="region of interest" description="Disordered" evidence="9">
    <location>
        <begin position="780"/>
        <end position="805"/>
    </location>
</feature>
<dbReference type="EMBL" id="NWSH01000141">
    <property type="protein sequence ID" value="PCG79125.1"/>
    <property type="molecule type" value="Genomic_DNA"/>
</dbReference>
<feature type="domain" description="C2H2-type" evidence="10">
    <location>
        <begin position="366"/>
        <end position="393"/>
    </location>
</feature>
<keyword evidence="5 8" id="KW-0862">Zinc</keyword>
<feature type="region of interest" description="Disordered" evidence="9">
    <location>
        <begin position="1638"/>
        <end position="1711"/>
    </location>
</feature>
<dbReference type="PROSITE" id="PS50157">
    <property type="entry name" value="ZINC_FINGER_C2H2_2"/>
    <property type="match status" value="14"/>
</dbReference>
<organism evidence="12">
    <name type="scientific">Heliothis virescens</name>
    <name type="common">Tobacco budworm moth</name>
    <dbReference type="NCBI Taxonomy" id="7102"/>
    <lineage>
        <taxon>Eukaryota</taxon>
        <taxon>Metazoa</taxon>
        <taxon>Ecdysozoa</taxon>
        <taxon>Arthropoda</taxon>
        <taxon>Hexapoda</taxon>
        <taxon>Insecta</taxon>
        <taxon>Pterygota</taxon>
        <taxon>Neoptera</taxon>
        <taxon>Endopterygota</taxon>
        <taxon>Lepidoptera</taxon>
        <taxon>Glossata</taxon>
        <taxon>Ditrysia</taxon>
        <taxon>Noctuoidea</taxon>
        <taxon>Noctuidae</taxon>
        <taxon>Heliothinae</taxon>
        <taxon>Heliothis</taxon>
    </lineage>
</organism>
<dbReference type="SMART" id="SM00868">
    <property type="entry name" value="zf-AD"/>
    <property type="match status" value="3"/>
</dbReference>
<evidence type="ECO:0000256" key="3">
    <source>
        <dbReference type="ARBA" id="ARBA00022737"/>
    </source>
</evidence>
<dbReference type="PROSITE" id="PS00028">
    <property type="entry name" value="ZINC_FINGER_C2H2_1"/>
    <property type="match status" value="15"/>
</dbReference>
<evidence type="ECO:0000256" key="8">
    <source>
        <dbReference type="PROSITE-ProRule" id="PRU01263"/>
    </source>
</evidence>
<evidence type="ECO:0000256" key="7">
    <source>
        <dbReference type="PROSITE-ProRule" id="PRU00042"/>
    </source>
</evidence>
<evidence type="ECO:0000256" key="2">
    <source>
        <dbReference type="ARBA" id="ARBA00022723"/>
    </source>
</evidence>
<feature type="compositionally biased region" description="Basic residues" evidence="9">
    <location>
        <begin position="784"/>
        <end position="799"/>
    </location>
</feature>
<feature type="domain" description="C2H2-type" evidence="10">
    <location>
        <begin position="994"/>
        <end position="1021"/>
    </location>
</feature>
<feature type="binding site" evidence="8">
    <location>
        <position position="1088"/>
    </location>
    <ligand>
        <name>Zn(2+)</name>
        <dbReference type="ChEBI" id="CHEBI:29105"/>
    </ligand>
</feature>
<feature type="domain" description="C2H2-type" evidence="10">
    <location>
        <begin position="844"/>
        <end position="871"/>
    </location>
</feature>
<evidence type="ECO:0000256" key="9">
    <source>
        <dbReference type="SAM" id="MobiDB-lite"/>
    </source>
</evidence>
<gene>
    <name evidence="12" type="ORF">B5V51_1947</name>
</gene>
<dbReference type="InterPro" id="IPR013087">
    <property type="entry name" value="Znf_C2H2_type"/>
</dbReference>
<dbReference type="Pfam" id="PF13912">
    <property type="entry name" value="zf-C2H2_6"/>
    <property type="match status" value="4"/>
</dbReference>
<name>A0A2A4K4E2_HELVI</name>
<dbReference type="STRING" id="7102.A0A2A4K4E2"/>
<evidence type="ECO:0000313" key="12">
    <source>
        <dbReference type="EMBL" id="PCG79125.1"/>
    </source>
</evidence>
<feature type="binding site" evidence="8">
    <location>
        <position position="1027"/>
    </location>
    <ligand>
        <name>Zn(2+)</name>
        <dbReference type="ChEBI" id="CHEBI:29105"/>
    </ligand>
</feature>
<protein>
    <submittedName>
        <fullName evidence="12">Uncharacterized protein</fullName>
    </submittedName>
</protein>
<feature type="domain" description="C2H2-type" evidence="10">
    <location>
        <begin position="392"/>
        <end position="415"/>
    </location>
</feature>
<accession>A0A2A4K4E2</accession>
<feature type="domain" description="C2H2-type" evidence="10">
    <location>
        <begin position="1589"/>
        <end position="1616"/>
    </location>
</feature>
<feature type="region of interest" description="Disordered" evidence="9">
    <location>
        <begin position="220"/>
        <end position="244"/>
    </location>
</feature>
<feature type="domain" description="C2H2-type" evidence="10">
    <location>
        <begin position="1296"/>
        <end position="1324"/>
    </location>
</feature>
<feature type="region of interest" description="Disordered" evidence="9">
    <location>
        <begin position="726"/>
        <end position="752"/>
    </location>
</feature>
<feature type="domain" description="C2H2-type" evidence="10">
    <location>
        <begin position="284"/>
        <end position="307"/>
    </location>
</feature>
<dbReference type="PANTHER" id="PTHR24394:SF29">
    <property type="entry name" value="MYONEURIN"/>
    <property type="match status" value="1"/>
</dbReference>
<evidence type="ECO:0000256" key="6">
    <source>
        <dbReference type="ARBA" id="ARBA00023242"/>
    </source>
</evidence>
<feature type="binding site" evidence="8">
    <location>
        <position position="1024"/>
    </location>
    <ligand>
        <name>Zn(2+)</name>
        <dbReference type="ChEBI" id="CHEBI:29105"/>
    </ligand>
</feature>
<feature type="domain" description="C2H2-type" evidence="10">
    <location>
        <begin position="1379"/>
        <end position="1406"/>
    </location>
</feature>
<feature type="domain" description="C2H2-type" evidence="10">
    <location>
        <begin position="929"/>
        <end position="957"/>
    </location>
</feature>
<dbReference type="InterPro" id="IPR012934">
    <property type="entry name" value="Znf_AD"/>
</dbReference>
<keyword evidence="6" id="KW-0539">Nucleus</keyword>
<dbReference type="InterPro" id="IPR036236">
    <property type="entry name" value="Znf_C2H2_sf"/>
</dbReference>
<reference evidence="12" key="1">
    <citation type="submission" date="2017-09" db="EMBL/GenBank/DDBJ databases">
        <title>Contemporary evolution of a Lepidopteran species, Heliothis virescens, in response to modern agricultural practices.</title>
        <authorList>
            <person name="Fritz M.L."/>
            <person name="Deyonke A.M."/>
            <person name="Papanicolaou A."/>
            <person name="Micinski S."/>
            <person name="Westbrook J."/>
            <person name="Gould F."/>
        </authorList>
    </citation>
    <scope>NUCLEOTIDE SEQUENCE [LARGE SCALE GENOMIC DNA]</scope>
    <source>
        <strain evidence="12">HvINT-</strain>
        <tissue evidence="12">Whole body</tissue>
    </source>
</reference>
<feature type="binding site" evidence="8">
    <location>
        <position position="1091"/>
    </location>
    <ligand>
        <name>Zn(2+)</name>
        <dbReference type="ChEBI" id="CHEBI:29105"/>
    </ligand>
</feature>
<comment type="caution">
    <text evidence="12">The sequence shown here is derived from an EMBL/GenBank/DDBJ whole genome shotgun (WGS) entry which is preliminary data.</text>
</comment>
<proteinExistence type="predicted"/>
<dbReference type="PANTHER" id="PTHR24394">
    <property type="entry name" value="ZINC FINGER PROTEIN"/>
    <property type="match status" value="1"/>
</dbReference>
<feature type="domain" description="C2H2-type" evidence="10">
    <location>
        <begin position="1405"/>
        <end position="1428"/>
    </location>
</feature>
<dbReference type="GO" id="GO:0008270">
    <property type="term" value="F:zinc ion binding"/>
    <property type="evidence" value="ECO:0007669"/>
    <property type="project" value="UniProtKB-UniRule"/>
</dbReference>
<keyword evidence="2 8" id="KW-0479">Metal-binding</keyword>
<sequence>MAKKINYEDGLPSHFCYLCSSMLHKIHKFKEKCYTGEMALNELLWSGNLNLSTISQINKQNKTFQPSIDLVKVNKRVRTCIVKSKTMFEAASTEKINNIKIPEIDTISIDSDNSLGDKNLAEIKTEIINNHCENMDFINNEKIDIENITVEEKIIPNLNLVVDEKTLTPTASYVNDDDRTFSNDDDDFNDPTTCDKEQMDNKINIVNENMNLITEAARSKNTAAKKTKMKKSKTTGKKAKKFEVSMSGQRLDPKHWLKIILNEEEAMQNFMARSQDPKYLKAAFKCTLCYKGFSTEDMLNRHKIRHSESLGPIECRFCQMRFKIKCLLTRHIEQHYHKYKCLRCDVMCPLLTTATFHNDFHNGVVRTCKYCGEEFRHQTTYYTHLRTHRSEYVCTLCGVSFVSDNGLKMHKNIKHLNAIVVDPTEQKNTYCEKCDIKFETRTAYDQHVFHSAKHAEEFEVPDDVIPALAKGRLRKYVRRNQRTCTICNKMFMSLSSYMSHHNSEHKDQLVPPKETERQICEICGASLAAASVASHLNTHTREIQYSCPTCRMQFTTKASMKRHQLINYEDGLPSHFCYLCSSMLHKIHKFKEKCYTAEMALNKLLWGGNLNLSTISQMNKQNHTFQSTIDFVKINKRVRTCIVKSKTMFEAASTEKINNIEIPEIDTISLDSDNSSDDKNLAEIKTEIIDNHSENIDFNNEKVYTENIAVEEEIIPNLNVDEKTLTPTASYVNDDDRTFSNDDDNSNDESTACNEEQIKNKTTTVNENINLITEIPDSENTTVKKQKMKKSKTTGKKAKKFEVDTSSGQRLDPKHWLKIILNEEEAMQNFMARSQDPKYLKAAFKCTLCYRGFSTEDMLNRHKIRHSEDPTEQENTYCEKCDIKFETRTAYDQHVFHSTKHAEEFGVPDNVTPALAKPRLRQFVRRSQRTCTICNKSFFSRHSFKSHLNSEHKNSLPPKETERQICEICGASLAAGSMATHLKTHKEKSREIKYSCPTCRMQFTTKASVKRHQLTHTGEKPHECTLCEKRFKQKCSMKLHYRTVHLKEPYPKRNRRKKPGVQEDLDEYGAHEDPHELNEQDGLPQYFCYECATILHKFHKFKEKCFNGQKVLRELTWRGDISYESIYKVDREKTMLISPVTVATFTDRIKTYMTKDSTESDEIFEPEKKVEKIENIELDYFSETSMTGDQDQILDFDEVKIIQDIEDAFDEENIKLDTDKDMETFSPSAVYVDGEKAIMKIKCEEIKEKKTAGRDKWYSRNVLNNGHWKKFTLSEEEALKNFRARAQDKKYLNAAYKCTDCFKGFSKKDMLDRHTQLRHIKELGPYECRFCRMRYKLNCYLSKHMRQHYTKYECLRCHLVCPLENSALVHDEYHSGITRKCDYCDEEFKHSSTYYTHLRTHRSAHVCRLCGASFVSAAGLHQHKRVKHIIVDIDSPDDDEEVNTYCQRCDITFETRKAYEEHLFHSALHSETDSDYKQEHNKKVLGKKEQAKITKRLKKRSTTEDIFMVEKNIKRKKKYRRDQKKPTTCHQCGAHFATQAACWKHHVSAHPRTSFYPPAQRYICEICGSSLAPGSIKTHKNMHTREKLHTCDTCGKQFYAIVGLRRHLLTHTGEKPYACSLCDKRFTQSNSMKLHYRTFHLKEPYPKRNRRKNKDEPKTADAEDTNSDEDTDSSLADIEPELPEHEPGVKPVANAVPDKPSDENMHYLTLT</sequence>
<feature type="compositionally biased region" description="Acidic residues" evidence="9">
    <location>
        <begin position="1662"/>
        <end position="1672"/>
    </location>
</feature>
<feature type="domain" description="C2H2-type" evidence="10">
    <location>
        <begin position="1617"/>
        <end position="1645"/>
    </location>
</feature>
<evidence type="ECO:0000259" key="10">
    <source>
        <dbReference type="PROSITE" id="PS50157"/>
    </source>
</evidence>
<feature type="domain" description="ZAD" evidence="11">
    <location>
        <begin position="1022"/>
        <end position="1115"/>
    </location>
</feature>
<dbReference type="Gene3D" id="3.30.160.60">
    <property type="entry name" value="Classic Zinc Finger"/>
    <property type="match status" value="10"/>
</dbReference>
<dbReference type="PROSITE" id="PS51915">
    <property type="entry name" value="ZAD"/>
    <property type="match status" value="1"/>
</dbReference>
<feature type="compositionally biased region" description="Basic residues" evidence="9">
    <location>
        <begin position="223"/>
        <end position="240"/>
    </location>
</feature>
<evidence type="ECO:0000256" key="5">
    <source>
        <dbReference type="ARBA" id="ARBA00022833"/>
    </source>
</evidence>
<comment type="subcellular location">
    <subcellularLocation>
        <location evidence="1">Nucleus</location>
    </subcellularLocation>
</comment>
<feature type="domain" description="C2H2-type" evidence="10">
    <location>
        <begin position="545"/>
        <end position="573"/>
    </location>
</feature>
<dbReference type="SMART" id="SM00355">
    <property type="entry name" value="ZnF_C2H2"/>
    <property type="match status" value="25"/>
</dbReference>
<dbReference type="GO" id="GO:0005634">
    <property type="term" value="C:nucleus"/>
    <property type="evidence" value="ECO:0007669"/>
    <property type="project" value="UniProtKB-SubCell"/>
</dbReference>
<dbReference type="GO" id="GO:0000981">
    <property type="term" value="F:DNA-binding transcription factor activity, RNA polymerase II-specific"/>
    <property type="evidence" value="ECO:0007669"/>
    <property type="project" value="TreeGrafter"/>
</dbReference>
<evidence type="ECO:0000256" key="1">
    <source>
        <dbReference type="ARBA" id="ARBA00004123"/>
    </source>
</evidence>
<evidence type="ECO:0000256" key="4">
    <source>
        <dbReference type="ARBA" id="ARBA00022771"/>
    </source>
</evidence>
<evidence type="ECO:0000259" key="11">
    <source>
        <dbReference type="PROSITE" id="PS51915"/>
    </source>
</evidence>
<dbReference type="SUPFAM" id="SSF57716">
    <property type="entry name" value="Glucocorticoid receptor-like (DNA-binding domain)"/>
    <property type="match status" value="1"/>
</dbReference>
<dbReference type="Pfam" id="PF12874">
    <property type="entry name" value="zf-met"/>
    <property type="match status" value="2"/>
</dbReference>
<keyword evidence="3" id="KW-0677">Repeat</keyword>
<dbReference type="FunFam" id="3.30.160.60:FF:000100">
    <property type="entry name" value="Zinc finger 45-like"/>
    <property type="match status" value="3"/>
</dbReference>